<dbReference type="EMBL" id="PKLZ01000016">
    <property type="protein sequence ID" value="PLW81178.1"/>
    <property type="molecule type" value="Genomic_DNA"/>
</dbReference>
<dbReference type="OrthoDB" id="321954at2"/>
<dbReference type="RefSeq" id="WP_101522769.1">
    <property type="nucleotide sequence ID" value="NZ_PKLZ01000016.1"/>
</dbReference>
<dbReference type="InterPro" id="IPR052373">
    <property type="entry name" value="Gamma-glu_amide_hydrolase"/>
</dbReference>
<dbReference type="InterPro" id="IPR029055">
    <property type="entry name" value="Ntn_hydrolases_N"/>
</dbReference>
<protein>
    <submittedName>
        <fullName evidence="3">Class II glutamine amidotransferase</fullName>
    </submittedName>
</protein>
<dbReference type="Gene3D" id="3.60.20.10">
    <property type="entry name" value="Glutamine Phosphoribosylpyrophosphate, subunit 1, domain 1"/>
    <property type="match status" value="1"/>
</dbReference>
<sequence>MCRMVGFIATHPTALGCTLVEAPHSLLAQSSQDLEGFAHADGWGIAQWGEDGVSVMRHLAAAHEGEDYRNFAGTVRARQVIAHVRQATAGDICFENTHPFVQGPWVFVHNGTIRHFREQVKARMWPEIAPDYRTRIRGTTDSEVLFQLLLTRLDARPEINPVEIIATVISDVADWCAAAGPCENLGLSFLLSDGERFFGVRWQQTLWMLQRTETRDAEICGHPPDDDAKGYRALLVASEPLTDERWLPIPEYSVFEVEQGRDKLAITPRIHTLRK</sequence>
<reference evidence="4" key="1">
    <citation type="submission" date="2017-11" db="EMBL/GenBank/DDBJ databases">
        <title>The draft genome sequence of Chromatocurvus sp. F02.</title>
        <authorList>
            <person name="Du Z.-J."/>
            <person name="Chang Y.-Q."/>
        </authorList>
    </citation>
    <scope>NUCLEOTIDE SEQUENCE [LARGE SCALE GENOMIC DNA]</scope>
    <source>
        <strain evidence="4">F02</strain>
    </source>
</reference>
<dbReference type="SUPFAM" id="SSF56235">
    <property type="entry name" value="N-terminal nucleophile aminohydrolases (Ntn hydrolases)"/>
    <property type="match status" value="1"/>
</dbReference>
<organism evidence="3 4">
    <name type="scientific">Kineobactrum sediminis</name>
    <dbReference type="NCBI Taxonomy" id="1905677"/>
    <lineage>
        <taxon>Bacteria</taxon>
        <taxon>Pseudomonadati</taxon>
        <taxon>Pseudomonadota</taxon>
        <taxon>Gammaproteobacteria</taxon>
        <taxon>Cellvibrionales</taxon>
        <taxon>Halieaceae</taxon>
        <taxon>Kineobactrum</taxon>
    </lineage>
</organism>
<dbReference type="GO" id="GO:0016740">
    <property type="term" value="F:transferase activity"/>
    <property type="evidence" value="ECO:0007669"/>
    <property type="project" value="UniProtKB-KW"/>
</dbReference>
<proteinExistence type="predicted"/>
<evidence type="ECO:0000259" key="2">
    <source>
        <dbReference type="PROSITE" id="PS51278"/>
    </source>
</evidence>
<dbReference type="CDD" id="cd01908">
    <property type="entry name" value="YafJ"/>
    <property type="match status" value="1"/>
</dbReference>
<dbReference type="PROSITE" id="PS51257">
    <property type="entry name" value="PROKAR_LIPOPROTEIN"/>
    <property type="match status" value="1"/>
</dbReference>
<dbReference type="PANTHER" id="PTHR43187">
    <property type="entry name" value="GLUTAMINE AMIDOTRANSFERASE DUG3-RELATED"/>
    <property type="match status" value="1"/>
</dbReference>
<comment type="caution">
    <text evidence="3">The sequence shown here is derived from an EMBL/GenBank/DDBJ whole genome shotgun (WGS) entry which is preliminary data.</text>
</comment>
<accession>A0A2N5XYG1</accession>
<name>A0A2N5XYG1_9GAMM</name>
<dbReference type="PROSITE" id="PS51278">
    <property type="entry name" value="GATASE_TYPE_2"/>
    <property type="match status" value="1"/>
</dbReference>
<keyword evidence="1 3" id="KW-0315">Glutamine amidotransferase</keyword>
<keyword evidence="3" id="KW-0808">Transferase</keyword>
<dbReference type="Proteomes" id="UP000234845">
    <property type="component" value="Unassembled WGS sequence"/>
</dbReference>
<evidence type="ECO:0000256" key="1">
    <source>
        <dbReference type="ARBA" id="ARBA00022962"/>
    </source>
</evidence>
<dbReference type="InterPro" id="IPR026869">
    <property type="entry name" value="EgtC-like"/>
</dbReference>
<keyword evidence="4" id="KW-1185">Reference proteome</keyword>
<dbReference type="AlphaFoldDB" id="A0A2N5XYG1"/>
<feature type="domain" description="Glutamine amidotransferase type-2" evidence="2">
    <location>
        <begin position="2"/>
        <end position="275"/>
    </location>
</feature>
<evidence type="ECO:0000313" key="4">
    <source>
        <dbReference type="Proteomes" id="UP000234845"/>
    </source>
</evidence>
<gene>
    <name evidence="3" type="ORF">CWI75_17245</name>
</gene>
<dbReference type="PANTHER" id="PTHR43187:SF1">
    <property type="entry name" value="GLUTAMINE AMIDOTRANSFERASE DUG3-RELATED"/>
    <property type="match status" value="1"/>
</dbReference>
<dbReference type="InterPro" id="IPR017932">
    <property type="entry name" value="GATase_2_dom"/>
</dbReference>
<dbReference type="Pfam" id="PF13230">
    <property type="entry name" value="GATase_4"/>
    <property type="match status" value="1"/>
</dbReference>
<evidence type="ECO:0000313" key="3">
    <source>
        <dbReference type="EMBL" id="PLW81178.1"/>
    </source>
</evidence>